<comment type="caution">
    <text evidence="8">The sequence shown here is derived from an EMBL/GenBank/DDBJ whole genome shotgun (WGS) entry which is preliminary data.</text>
</comment>
<dbReference type="Proteomes" id="UP000033999">
    <property type="component" value="Unassembled WGS sequence"/>
</dbReference>
<name>A0A0G1MHT6_9BACT</name>
<dbReference type="EMBL" id="LCKX01000008">
    <property type="protein sequence ID" value="KKU07607.1"/>
    <property type="molecule type" value="Genomic_DNA"/>
</dbReference>
<keyword evidence="7" id="KW-0698">rRNA processing</keyword>
<keyword evidence="6 7" id="KW-0862">Zinc</keyword>
<sequence>MSERLTQHEVTVEPSARPKKFSSKWFLNVVETAARCARKPPRRVHIILVGDKEMCRLNTLYRNKRKTTDVLSFPALDVPPRARTLGHTSAHDDLLYLGEMVLCLPQLRRQAREYGVAFQTEAARMTIHGFLHLWGYDHIKPKDARIMMPLQEKALEQYFCVPRKMIVLTI</sequence>
<dbReference type="SUPFAM" id="SSF55486">
    <property type="entry name" value="Metalloproteases ('zincins'), catalytic domain"/>
    <property type="match status" value="1"/>
</dbReference>
<comment type="cofactor">
    <cofactor evidence="7">
        <name>Zn(2+)</name>
        <dbReference type="ChEBI" id="CHEBI:29105"/>
    </cofactor>
    <text evidence="7">Binds 1 zinc ion.</text>
</comment>
<dbReference type="PANTHER" id="PTHR46986">
    <property type="entry name" value="ENDORIBONUCLEASE YBEY, CHLOROPLASTIC"/>
    <property type="match status" value="1"/>
</dbReference>
<evidence type="ECO:0000256" key="7">
    <source>
        <dbReference type="HAMAP-Rule" id="MF_00009"/>
    </source>
</evidence>
<evidence type="ECO:0000256" key="2">
    <source>
        <dbReference type="ARBA" id="ARBA00022722"/>
    </source>
</evidence>
<protein>
    <recommendedName>
        <fullName evidence="7">Endoribonuclease YbeY</fullName>
        <ecNumber evidence="7">3.1.-.-</ecNumber>
    </recommendedName>
</protein>
<dbReference type="InterPro" id="IPR002036">
    <property type="entry name" value="YbeY"/>
</dbReference>
<evidence type="ECO:0000313" key="9">
    <source>
        <dbReference type="Proteomes" id="UP000033999"/>
    </source>
</evidence>
<dbReference type="Gene3D" id="3.40.390.30">
    <property type="entry name" value="Metalloproteases ('zincins'), catalytic domain"/>
    <property type="match status" value="1"/>
</dbReference>
<keyword evidence="2 7" id="KW-0540">Nuclease</keyword>
<keyword evidence="4 7" id="KW-0255">Endonuclease</keyword>
<evidence type="ECO:0000256" key="4">
    <source>
        <dbReference type="ARBA" id="ARBA00022759"/>
    </source>
</evidence>
<dbReference type="AlphaFoldDB" id="A0A0G1MHT6"/>
<comment type="similarity">
    <text evidence="1 7">Belongs to the endoribonuclease YbeY family.</text>
</comment>
<comment type="function">
    <text evidence="7">Single strand-specific metallo-endoribonuclease involved in late-stage 70S ribosome quality control and in maturation of the 3' terminus of the 16S rRNA.</text>
</comment>
<evidence type="ECO:0000256" key="3">
    <source>
        <dbReference type="ARBA" id="ARBA00022723"/>
    </source>
</evidence>
<dbReference type="GO" id="GO:0005737">
    <property type="term" value="C:cytoplasm"/>
    <property type="evidence" value="ECO:0007669"/>
    <property type="project" value="UniProtKB-SubCell"/>
</dbReference>
<dbReference type="GO" id="GO:0008270">
    <property type="term" value="F:zinc ion binding"/>
    <property type="evidence" value="ECO:0007669"/>
    <property type="project" value="UniProtKB-UniRule"/>
</dbReference>
<dbReference type="NCBIfam" id="TIGR00043">
    <property type="entry name" value="rRNA maturation RNase YbeY"/>
    <property type="match status" value="1"/>
</dbReference>
<proteinExistence type="inferred from homology"/>
<accession>A0A0G1MHT6</accession>
<reference evidence="8 9" key="1">
    <citation type="journal article" date="2015" name="Nature">
        <title>rRNA introns, odd ribosomes, and small enigmatic genomes across a large radiation of phyla.</title>
        <authorList>
            <person name="Brown C.T."/>
            <person name="Hug L.A."/>
            <person name="Thomas B.C."/>
            <person name="Sharon I."/>
            <person name="Castelle C.J."/>
            <person name="Singh A."/>
            <person name="Wilkins M.J."/>
            <person name="Williams K.H."/>
            <person name="Banfield J.F."/>
        </authorList>
    </citation>
    <scope>NUCLEOTIDE SEQUENCE [LARGE SCALE GENOMIC DNA]</scope>
</reference>
<feature type="binding site" evidence="7">
    <location>
        <position position="128"/>
    </location>
    <ligand>
        <name>Zn(2+)</name>
        <dbReference type="ChEBI" id="CHEBI:29105"/>
        <note>catalytic</note>
    </ligand>
</feature>
<keyword evidence="7" id="KW-0690">Ribosome biogenesis</keyword>
<keyword evidence="3 7" id="KW-0479">Metal-binding</keyword>
<dbReference type="GO" id="GO:0006364">
    <property type="term" value="P:rRNA processing"/>
    <property type="evidence" value="ECO:0007669"/>
    <property type="project" value="UniProtKB-UniRule"/>
</dbReference>
<dbReference type="PATRIC" id="fig|1619041.3.peg.285"/>
<feature type="binding site" evidence="7">
    <location>
        <position position="138"/>
    </location>
    <ligand>
        <name>Zn(2+)</name>
        <dbReference type="ChEBI" id="CHEBI:29105"/>
        <note>catalytic</note>
    </ligand>
</feature>
<evidence type="ECO:0000256" key="5">
    <source>
        <dbReference type="ARBA" id="ARBA00022801"/>
    </source>
</evidence>
<dbReference type="GO" id="GO:0004521">
    <property type="term" value="F:RNA endonuclease activity"/>
    <property type="evidence" value="ECO:0007669"/>
    <property type="project" value="UniProtKB-UniRule"/>
</dbReference>
<comment type="subcellular location">
    <subcellularLocation>
        <location evidence="7">Cytoplasm</location>
    </subcellularLocation>
</comment>
<keyword evidence="7" id="KW-0963">Cytoplasm</keyword>
<keyword evidence="5 7" id="KW-0378">Hydrolase</keyword>
<dbReference type="EC" id="3.1.-.-" evidence="7"/>
<dbReference type="GO" id="GO:0004222">
    <property type="term" value="F:metalloendopeptidase activity"/>
    <property type="evidence" value="ECO:0007669"/>
    <property type="project" value="InterPro"/>
</dbReference>
<dbReference type="PANTHER" id="PTHR46986:SF1">
    <property type="entry name" value="ENDORIBONUCLEASE YBEY, CHLOROPLASTIC"/>
    <property type="match status" value="1"/>
</dbReference>
<dbReference type="Pfam" id="PF02130">
    <property type="entry name" value="YbeY"/>
    <property type="match status" value="1"/>
</dbReference>
<organism evidence="8 9">
    <name type="scientific">Candidatus Magasanikbacteria bacterium GW2011_GWA2_45_39</name>
    <dbReference type="NCBI Taxonomy" id="1619041"/>
    <lineage>
        <taxon>Bacteria</taxon>
        <taxon>Candidatus Magasanikiibacteriota</taxon>
    </lineage>
</organism>
<evidence type="ECO:0000313" key="8">
    <source>
        <dbReference type="EMBL" id="KKU07607.1"/>
    </source>
</evidence>
<gene>
    <name evidence="7" type="primary">ybeY</name>
    <name evidence="8" type="ORF">UX10_C0008G0010</name>
</gene>
<dbReference type="HAMAP" id="MF_00009">
    <property type="entry name" value="Endoribonucl_YbeY"/>
    <property type="match status" value="1"/>
</dbReference>
<dbReference type="InterPro" id="IPR023091">
    <property type="entry name" value="MetalPrtase_cat_dom_sf_prd"/>
</dbReference>
<feature type="binding site" evidence="7">
    <location>
        <position position="132"/>
    </location>
    <ligand>
        <name>Zn(2+)</name>
        <dbReference type="ChEBI" id="CHEBI:29105"/>
        <note>catalytic</note>
    </ligand>
</feature>
<evidence type="ECO:0000256" key="6">
    <source>
        <dbReference type="ARBA" id="ARBA00022833"/>
    </source>
</evidence>
<evidence type="ECO:0000256" key="1">
    <source>
        <dbReference type="ARBA" id="ARBA00010875"/>
    </source>
</evidence>